<sequence>MLKYGKSKGGHTGSKICTSKEEMDHERAILVGNDGCVIKYMEDRVLSAPPPGCEGELEGRITLTKSSTDHRGFMASRRFMGVADKPHVGKTAICRIDPTETSSSLTAIILNMFSFVLVLTLAAT</sequence>
<keyword evidence="1" id="KW-1133">Transmembrane helix</keyword>
<evidence type="ECO:0000313" key="3">
    <source>
        <dbReference type="Proteomes" id="UP001175226"/>
    </source>
</evidence>
<keyword evidence="1" id="KW-0472">Membrane</keyword>
<comment type="caution">
    <text evidence="2">The sequence shown here is derived from an EMBL/GenBank/DDBJ whole genome shotgun (WGS) entry which is preliminary data.</text>
</comment>
<organism evidence="2 3">
    <name type="scientific">Armillaria borealis</name>
    <dbReference type="NCBI Taxonomy" id="47425"/>
    <lineage>
        <taxon>Eukaryota</taxon>
        <taxon>Fungi</taxon>
        <taxon>Dikarya</taxon>
        <taxon>Basidiomycota</taxon>
        <taxon>Agaricomycotina</taxon>
        <taxon>Agaricomycetes</taxon>
        <taxon>Agaricomycetidae</taxon>
        <taxon>Agaricales</taxon>
        <taxon>Marasmiineae</taxon>
        <taxon>Physalacriaceae</taxon>
        <taxon>Armillaria</taxon>
    </lineage>
</organism>
<protein>
    <submittedName>
        <fullName evidence="2">Uncharacterized protein</fullName>
    </submittedName>
</protein>
<name>A0AA39J2C4_9AGAR</name>
<keyword evidence="1" id="KW-0812">Transmembrane</keyword>
<keyword evidence="3" id="KW-1185">Reference proteome</keyword>
<evidence type="ECO:0000313" key="2">
    <source>
        <dbReference type="EMBL" id="KAK0434190.1"/>
    </source>
</evidence>
<reference evidence="2" key="1">
    <citation type="submission" date="2023-06" db="EMBL/GenBank/DDBJ databases">
        <authorList>
            <consortium name="Lawrence Berkeley National Laboratory"/>
            <person name="Ahrendt S."/>
            <person name="Sahu N."/>
            <person name="Indic B."/>
            <person name="Wong-Bajracharya J."/>
            <person name="Merenyi Z."/>
            <person name="Ke H.-M."/>
            <person name="Monk M."/>
            <person name="Kocsube S."/>
            <person name="Drula E."/>
            <person name="Lipzen A."/>
            <person name="Balint B."/>
            <person name="Henrissat B."/>
            <person name="Andreopoulos B."/>
            <person name="Martin F.M."/>
            <person name="Harder C.B."/>
            <person name="Rigling D."/>
            <person name="Ford K.L."/>
            <person name="Foster G.D."/>
            <person name="Pangilinan J."/>
            <person name="Papanicolaou A."/>
            <person name="Barry K."/>
            <person name="LaButti K."/>
            <person name="Viragh M."/>
            <person name="Koriabine M."/>
            <person name="Yan M."/>
            <person name="Riley R."/>
            <person name="Champramary S."/>
            <person name="Plett K.L."/>
            <person name="Tsai I.J."/>
            <person name="Slot J."/>
            <person name="Sipos G."/>
            <person name="Plett J."/>
            <person name="Nagy L.G."/>
            <person name="Grigoriev I.V."/>
        </authorList>
    </citation>
    <scope>NUCLEOTIDE SEQUENCE</scope>
    <source>
        <strain evidence="2">FPL87.14</strain>
    </source>
</reference>
<evidence type="ECO:0000256" key="1">
    <source>
        <dbReference type="SAM" id="Phobius"/>
    </source>
</evidence>
<accession>A0AA39J2C4</accession>
<dbReference type="EMBL" id="JAUEPT010000073">
    <property type="protein sequence ID" value="KAK0434190.1"/>
    <property type="molecule type" value="Genomic_DNA"/>
</dbReference>
<proteinExistence type="predicted"/>
<dbReference type="AlphaFoldDB" id="A0AA39J2C4"/>
<dbReference type="Proteomes" id="UP001175226">
    <property type="component" value="Unassembled WGS sequence"/>
</dbReference>
<feature type="transmembrane region" description="Helical" evidence="1">
    <location>
        <begin position="105"/>
        <end position="123"/>
    </location>
</feature>
<gene>
    <name evidence="2" type="ORF">EV421DRAFT_1741028</name>
</gene>